<gene>
    <name evidence="2" type="ORF">O181_129478</name>
</gene>
<protein>
    <submittedName>
        <fullName evidence="2">Uncharacterized protein</fullName>
    </submittedName>
</protein>
<evidence type="ECO:0000256" key="1">
    <source>
        <dbReference type="SAM" id="MobiDB-lite"/>
    </source>
</evidence>
<evidence type="ECO:0000313" key="2">
    <source>
        <dbReference type="EMBL" id="MBW0589763.1"/>
    </source>
</evidence>
<reference evidence="2" key="1">
    <citation type="submission" date="2021-03" db="EMBL/GenBank/DDBJ databases">
        <title>Draft genome sequence of rust myrtle Austropuccinia psidii MF-1, a brazilian biotype.</title>
        <authorList>
            <person name="Quecine M.C."/>
            <person name="Pachon D.M.R."/>
            <person name="Bonatelli M.L."/>
            <person name="Correr F.H."/>
            <person name="Franceschini L.M."/>
            <person name="Leite T.F."/>
            <person name="Margarido G.R.A."/>
            <person name="Almeida C.A."/>
            <person name="Ferrarezi J.A."/>
            <person name="Labate C.A."/>
        </authorList>
    </citation>
    <scope>NUCLEOTIDE SEQUENCE</scope>
    <source>
        <strain evidence="2">MF-1</strain>
    </source>
</reference>
<accession>A0A9Q3KY81</accession>
<comment type="caution">
    <text evidence="2">The sequence shown here is derived from an EMBL/GenBank/DDBJ whole genome shotgun (WGS) entry which is preliminary data.</text>
</comment>
<proteinExistence type="predicted"/>
<dbReference type="AlphaFoldDB" id="A0A9Q3KY81"/>
<dbReference type="EMBL" id="AVOT02135592">
    <property type="protein sequence ID" value="MBW0589763.1"/>
    <property type="molecule type" value="Genomic_DNA"/>
</dbReference>
<sequence length="78" mass="8739">MIYGGKAEGLGTSSQRLDRENELLPSGEEALASRKDIGDSERMNSNVFKREILQYQGLFDKRKHIIKGSEELADPKEG</sequence>
<feature type="region of interest" description="Disordered" evidence="1">
    <location>
        <begin position="1"/>
        <end position="40"/>
    </location>
</feature>
<dbReference type="Proteomes" id="UP000765509">
    <property type="component" value="Unassembled WGS sequence"/>
</dbReference>
<organism evidence="2 3">
    <name type="scientific">Austropuccinia psidii MF-1</name>
    <dbReference type="NCBI Taxonomy" id="1389203"/>
    <lineage>
        <taxon>Eukaryota</taxon>
        <taxon>Fungi</taxon>
        <taxon>Dikarya</taxon>
        <taxon>Basidiomycota</taxon>
        <taxon>Pucciniomycotina</taxon>
        <taxon>Pucciniomycetes</taxon>
        <taxon>Pucciniales</taxon>
        <taxon>Sphaerophragmiaceae</taxon>
        <taxon>Austropuccinia</taxon>
    </lineage>
</organism>
<evidence type="ECO:0000313" key="3">
    <source>
        <dbReference type="Proteomes" id="UP000765509"/>
    </source>
</evidence>
<feature type="compositionally biased region" description="Basic and acidic residues" evidence="1">
    <location>
        <begin position="31"/>
        <end position="40"/>
    </location>
</feature>
<name>A0A9Q3KY81_9BASI</name>
<keyword evidence="3" id="KW-1185">Reference proteome</keyword>